<reference evidence="9" key="2">
    <citation type="submission" date="2011-01" db="EMBL/GenBank/DDBJ databases">
        <title>The complete genome of Deinococcus maricopensis DSM 21211.</title>
        <authorList>
            <consortium name="US DOE Joint Genome Institute (JGI-PGF)"/>
            <person name="Lucas S."/>
            <person name="Copeland A."/>
            <person name="Lapidus A."/>
            <person name="Goodwin L."/>
            <person name="Pitluck S."/>
            <person name="Kyrpides N."/>
            <person name="Mavromatis K."/>
            <person name="Pagani I."/>
            <person name="Ivanova N."/>
            <person name="Ovchinnikova G."/>
            <person name="Zeytun A."/>
            <person name="Detter J.C."/>
            <person name="Han C."/>
            <person name="Land M."/>
            <person name="Hauser L."/>
            <person name="Markowitz V."/>
            <person name="Cheng J.-F."/>
            <person name="Hugenholtz P."/>
            <person name="Woyke T."/>
            <person name="Wu D."/>
            <person name="Pukall R."/>
            <person name="Gehrich-Schroeter G."/>
            <person name="Brambilla E."/>
            <person name="Klenk H.-P."/>
            <person name="Eisen J.A."/>
        </authorList>
    </citation>
    <scope>NUCLEOTIDE SEQUENCE [LARGE SCALE GENOMIC DNA]</scope>
    <source>
        <strain evidence="9">DSM 21211 / LMG 22137 / NRRL B-23946 / LB-34</strain>
    </source>
</reference>
<dbReference type="InterPro" id="IPR014047">
    <property type="entry name" value="Chr_Tranpt_l_chain"/>
</dbReference>
<feature type="transmembrane region" description="Helical" evidence="7">
    <location>
        <begin position="7"/>
        <end position="28"/>
    </location>
</feature>
<comment type="similarity">
    <text evidence="2">Belongs to the chromate ion transporter (CHR) (TC 2.A.51) family.</text>
</comment>
<dbReference type="AlphaFoldDB" id="E8U5Q1"/>
<dbReference type="PIRSF" id="PIRSF004810">
    <property type="entry name" value="ChrA"/>
    <property type="match status" value="1"/>
</dbReference>
<keyword evidence="9" id="KW-1185">Reference proteome</keyword>
<dbReference type="KEGG" id="dmr:Deima_0734"/>
<dbReference type="OrthoDB" id="9788907at2"/>
<accession>E8U5Q1</accession>
<feature type="transmembrane region" description="Helical" evidence="7">
    <location>
        <begin position="225"/>
        <end position="244"/>
    </location>
</feature>
<organism evidence="8 9">
    <name type="scientific">Deinococcus maricopensis (strain DSM 21211 / LMG 22137 / NRRL B-23946 / LB-34)</name>
    <dbReference type="NCBI Taxonomy" id="709986"/>
    <lineage>
        <taxon>Bacteria</taxon>
        <taxon>Thermotogati</taxon>
        <taxon>Deinococcota</taxon>
        <taxon>Deinococci</taxon>
        <taxon>Deinococcales</taxon>
        <taxon>Deinococcaceae</taxon>
        <taxon>Deinococcus</taxon>
    </lineage>
</organism>
<dbReference type="GO" id="GO:0005886">
    <property type="term" value="C:plasma membrane"/>
    <property type="evidence" value="ECO:0007669"/>
    <property type="project" value="UniProtKB-SubCell"/>
</dbReference>
<gene>
    <name evidence="8" type="ordered locus">Deima_0734</name>
</gene>
<keyword evidence="5 7" id="KW-1133">Transmembrane helix</keyword>
<evidence type="ECO:0000313" key="9">
    <source>
        <dbReference type="Proteomes" id="UP000008635"/>
    </source>
</evidence>
<comment type="subcellular location">
    <subcellularLocation>
        <location evidence="1">Cell membrane</location>
        <topology evidence="1">Multi-pass membrane protein</topology>
    </subcellularLocation>
</comment>
<feature type="transmembrane region" description="Helical" evidence="7">
    <location>
        <begin position="192"/>
        <end position="213"/>
    </location>
</feature>
<evidence type="ECO:0000313" key="8">
    <source>
        <dbReference type="EMBL" id="ADV66390.1"/>
    </source>
</evidence>
<evidence type="ECO:0000256" key="7">
    <source>
        <dbReference type="SAM" id="Phobius"/>
    </source>
</evidence>
<evidence type="ECO:0000256" key="5">
    <source>
        <dbReference type="ARBA" id="ARBA00022989"/>
    </source>
</evidence>
<dbReference type="PANTHER" id="PTHR33567">
    <property type="entry name" value="CHROMATE ION TRANSPORTER (EUROFUNG)"/>
    <property type="match status" value="1"/>
</dbReference>
<reference evidence="8 9" key="1">
    <citation type="journal article" date="2011" name="Stand. Genomic Sci.">
        <title>Complete genome sequence of Deinococcus maricopensis type strain (LB-34).</title>
        <authorList>
            <person name="Pukall R."/>
            <person name="Zeytun A."/>
            <person name="Lucas S."/>
            <person name="Lapidus A."/>
            <person name="Hammon N."/>
            <person name="Deshpande S."/>
            <person name="Nolan M."/>
            <person name="Cheng J.F."/>
            <person name="Pitluck S."/>
            <person name="Liolios K."/>
            <person name="Pagani I."/>
            <person name="Mikhailova N."/>
            <person name="Ivanova N."/>
            <person name="Mavromatis K."/>
            <person name="Pati A."/>
            <person name="Tapia R."/>
            <person name="Han C."/>
            <person name="Goodwin L."/>
            <person name="Chen A."/>
            <person name="Palaniappan K."/>
            <person name="Land M."/>
            <person name="Hauser L."/>
            <person name="Chang Y.J."/>
            <person name="Jeffries C.D."/>
            <person name="Brambilla E.M."/>
            <person name="Rohde M."/>
            <person name="Goker M."/>
            <person name="Detter J.C."/>
            <person name="Woyke T."/>
            <person name="Bristow J."/>
            <person name="Eisen J.A."/>
            <person name="Markowitz V."/>
            <person name="Hugenholtz P."/>
            <person name="Kyrpides N.C."/>
            <person name="Klenk H.P."/>
        </authorList>
    </citation>
    <scope>NUCLEOTIDE SEQUENCE [LARGE SCALE GENOMIC DNA]</scope>
    <source>
        <strain evidence="9">DSM 21211 / LMG 22137 / NRRL B-23946 / LB-34</strain>
    </source>
</reference>
<dbReference type="HOGENOM" id="CLU_018106_0_1_0"/>
<feature type="transmembrane region" description="Helical" evidence="7">
    <location>
        <begin position="108"/>
        <end position="128"/>
    </location>
</feature>
<dbReference type="InterPro" id="IPR003370">
    <property type="entry name" value="Chromate_transpt"/>
</dbReference>
<dbReference type="Proteomes" id="UP000008635">
    <property type="component" value="Chromosome"/>
</dbReference>
<keyword evidence="6 7" id="KW-0472">Membrane</keyword>
<evidence type="ECO:0000256" key="6">
    <source>
        <dbReference type="ARBA" id="ARBA00023136"/>
    </source>
</evidence>
<feature type="transmembrane region" description="Helical" evidence="7">
    <location>
        <begin position="360"/>
        <end position="386"/>
    </location>
</feature>
<proteinExistence type="inferred from homology"/>
<evidence type="ECO:0000256" key="2">
    <source>
        <dbReference type="ARBA" id="ARBA00005262"/>
    </source>
</evidence>
<protein>
    <submittedName>
        <fullName evidence="8">Chromate transporter, chromate ion transporter (CHR) family</fullName>
    </submittedName>
</protein>
<keyword evidence="4 7" id="KW-0812">Transmembrane</keyword>
<dbReference type="STRING" id="709986.Deima_0734"/>
<keyword evidence="3" id="KW-1003">Cell membrane</keyword>
<dbReference type="eggNOG" id="COG2059">
    <property type="taxonomic scope" value="Bacteria"/>
</dbReference>
<evidence type="ECO:0000256" key="4">
    <source>
        <dbReference type="ARBA" id="ARBA00022692"/>
    </source>
</evidence>
<dbReference type="Pfam" id="PF02417">
    <property type="entry name" value="Chromate_transp"/>
    <property type="match status" value="2"/>
</dbReference>
<evidence type="ECO:0000256" key="3">
    <source>
        <dbReference type="ARBA" id="ARBA00022475"/>
    </source>
</evidence>
<dbReference type="PANTHER" id="PTHR33567:SF3">
    <property type="entry name" value="CHROMATE ION TRANSPORTER (EUROFUNG)"/>
    <property type="match status" value="1"/>
</dbReference>
<evidence type="ECO:0000256" key="1">
    <source>
        <dbReference type="ARBA" id="ARBA00004651"/>
    </source>
</evidence>
<feature type="transmembrane region" description="Helical" evidence="7">
    <location>
        <begin position="291"/>
        <end position="316"/>
    </location>
</feature>
<feature type="transmembrane region" description="Helical" evidence="7">
    <location>
        <begin position="77"/>
        <end position="96"/>
    </location>
</feature>
<dbReference type="RefSeq" id="WP_013555895.1">
    <property type="nucleotide sequence ID" value="NC_014958.1"/>
</dbReference>
<dbReference type="NCBIfam" id="TIGR00937">
    <property type="entry name" value="2A51"/>
    <property type="match status" value="1"/>
</dbReference>
<dbReference type="EMBL" id="CP002454">
    <property type="protein sequence ID" value="ADV66390.1"/>
    <property type="molecule type" value="Genomic_DNA"/>
</dbReference>
<feature type="transmembrane region" description="Helical" evidence="7">
    <location>
        <begin position="328"/>
        <end position="348"/>
    </location>
</feature>
<sequence>MRHVLEVFGVFLRLGLTSFGGPVAHLGYFREAFVTRRAWLTDAAYADLVALAQFLPGPASSQVGMALGWLRAGWGGLVAAWLAFTLPSALLMFAFALGVGRLGATGGWAHGLMLASVAVVAHAVVGMARTLTPDAPTRTLAVLSAAFTLLAPGPAAQLLLLLVAGLLGWRFLPATGLLVAADAFPVPRGARRVAPVLLGLFVALLVALPLLSAAWPAPALHLLSAFYRAGALVFGGGHVVLPLLEADVVRTGWVTPEAFTAGYGAAQAVPGPLFTFSAYLGASTHLNVPPALGALCAVVGIFLPSLLLVAGTLPYWATLRSNRAVRAALRGVNAAVVGLLLAALYTPVITGAVHAPLDVVLALAAFAVLVRTRVPAWAVVLGCALLGPRL</sequence>
<name>E8U5Q1_DEIML</name>
<dbReference type="GO" id="GO:0015109">
    <property type="term" value="F:chromate transmembrane transporter activity"/>
    <property type="evidence" value="ECO:0007669"/>
    <property type="project" value="InterPro"/>
</dbReference>
<feature type="transmembrane region" description="Helical" evidence="7">
    <location>
        <begin position="140"/>
        <end position="172"/>
    </location>
</feature>